<dbReference type="GO" id="GO:0008270">
    <property type="term" value="F:zinc ion binding"/>
    <property type="evidence" value="ECO:0007669"/>
    <property type="project" value="UniProtKB-KW"/>
</dbReference>
<evidence type="ECO:0000256" key="2">
    <source>
        <dbReference type="SAM" id="MobiDB-lite"/>
    </source>
</evidence>
<evidence type="ECO:0000256" key="1">
    <source>
        <dbReference type="PROSITE-ProRule" id="PRU00042"/>
    </source>
</evidence>
<feature type="region of interest" description="Disordered" evidence="2">
    <location>
        <begin position="167"/>
        <end position="199"/>
    </location>
</feature>
<dbReference type="InterPro" id="IPR013087">
    <property type="entry name" value="Znf_C2H2_type"/>
</dbReference>
<evidence type="ECO:0000313" key="4">
    <source>
        <dbReference type="EMBL" id="KAJ7617892.1"/>
    </source>
</evidence>
<dbReference type="PROSITE" id="PS00028">
    <property type="entry name" value="ZINC_FINGER_C2H2_1"/>
    <property type="match status" value="1"/>
</dbReference>
<evidence type="ECO:0000313" key="5">
    <source>
        <dbReference type="Proteomes" id="UP001221142"/>
    </source>
</evidence>
<keyword evidence="1" id="KW-0863">Zinc-finger</keyword>
<gene>
    <name evidence="4" type="ORF">FB45DRAFT_1007585</name>
</gene>
<evidence type="ECO:0000259" key="3">
    <source>
        <dbReference type="PROSITE" id="PS50157"/>
    </source>
</evidence>
<dbReference type="Proteomes" id="UP001221142">
    <property type="component" value="Unassembled WGS sequence"/>
</dbReference>
<keyword evidence="1" id="KW-0862">Zinc</keyword>
<proteinExistence type="predicted"/>
<feature type="domain" description="C2H2-type" evidence="3">
    <location>
        <begin position="34"/>
        <end position="63"/>
    </location>
</feature>
<sequence>MARKKVRREFRIIQDRFVRFITPAEPPPQPPRRYRCLFEGCLWSYEKLPQLEAHARIHLSDDEIAERMLICRKYEACTFATLTHESLANHRKKCNAGTANGLRSRLLILTGNPGPYTYDDTQEDLGPTRDDDSQGQTQLAEEIAVEPVKSALTTFSATGDVSKESQRFEYVSGSTPPVRPIKPAKGKVKATSDGQGSNDPTVVMYSWPQPSRPTSVNGYANRLDEATLDQSRVVDLAAPEPEPRLNFASFSVPPTPPLMITHPHGFSLEDGVYELTIDMPSPLFPAYPSLPQVHEFARERIPKATLPVWNPPAYHVQQPQTPISLSHCPPE</sequence>
<organism evidence="4 5">
    <name type="scientific">Roridomyces roridus</name>
    <dbReference type="NCBI Taxonomy" id="1738132"/>
    <lineage>
        <taxon>Eukaryota</taxon>
        <taxon>Fungi</taxon>
        <taxon>Dikarya</taxon>
        <taxon>Basidiomycota</taxon>
        <taxon>Agaricomycotina</taxon>
        <taxon>Agaricomycetes</taxon>
        <taxon>Agaricomycetidae</taxon>
        <taxon>Agaricales</taxon>
        <taxon>Marasmiineae</taxon>
        <taxon>Mycenaceae</taxon>
        <taxon>Roridomyces</taxon>
    </lineage>
</organism>
<keyword evidence="5" id="KW-1185">Reference proteome</keyword>
<comment type="caution">
    <text evidence="4">The sequence shown here is derived from an EMBL/GenBank/DDBJ whole genome shotgun (WGS) entry which is preliminary data.</text>
</comment>
<dbReference type="AlphaFoldDB" id="A0AAD7BD92"/>
<keyword evidence="1" id="KW-0479">Metal-binding</keyword>
<accession>A0AAD7BD92</accession>
<dbReference type="EMBL" id="JARKIF010000020">
    <property type="protein sequence ID" value="KAJ7617892.1"/>
    <property type="molecule type" value="Genomic_DNA"/>
</dbReference>
<protein>
    <recommendedName>
        <fullName evidence="3">C2H2-type domain-containing protein</fullName>
    </recommendedName>
</protein>
<name>A0AAD7BD92_9AGAR</name>
<reference evidence="4" key="1">
    <citation type="submission" date="2023-03" db="EMBL/GenBank/DDBJ databases">
        <title>Massive genome expansion in bonnet fungi (Mycena s.s.) driven by repeated elements and novel gene families across ecological guilds.</title>
        <authorList>
            <consortium name="Lawrence Berkeley National Laboratory"/>
            <person name="Harder C.B."/>
            <person name="Miyauchi S."/>
            <person name="Viragh M."/>
            <person name="Kuo A."/>
            <person name="Thoen E."/>
            <person name="Andreopoulos B."/>
            <person name="Lu D."/>
            <person name="Skrede I."/>
            <person name="Drula E."/>
            <person name="Henrissat B."/>
            <person name="Morin E."/>
            <person name="Kohler A."/>
            <person name="Barry K."/>
            <person name="LaButti K."/>
            <person name="Morin E."/>
            <person name="Salamov A."/>
            <person name="Lipzen A."/>
            <person name="Mereny Z."/>
            <person name="Hegedus B."/>
            <person name="Baldrian P."/>
            <person name="Stursova M."/>
            <person name="Weitz H."/>
            <person name="Taylor A."/>
            <person name="Grigoriev I.V."/>
            <person name="Nagy L.G."/>
            <person name="Martin F."/>
            <person name="Kauserud H."/>
        </authorList>
    </citation>
    <scope>NUCLEOTIDE SEQUENCE</scope>
    <source>
        <strain evidence="4">9284</strain>
    </source>
</reference>
<dbReference type="PROSITE" id="PS50157">
    <property type="entry name" value="ZINC_FINGER_C2H2_2"/>
    <property type="match status" value="1"/>
</dbReference>